<dbReference type="SUPFAM" id="SSF51735">
    <property type="entry name" value="NAD(P)-binding Rossmann-fold domains"/>
    <property type="match status" value="1"/>
</dbReference>
<protein>
    <submittedName>
        <fullName evidence="3">NAD-dependent epimerase/dehydratase family protein</fullName>
    </submittedName>
</protein>
<proteinExistence type="inferred from homology"/>
<gene>
    <name evidence="3" type="ORF">FRY98_24335</name>
</gene>
<name>A0A5D0CLJ2_9BACL</name>
<evidence type="ECO:0000259" key="2">
    <source>
        <dbReference type="Pfam" id="PF01370"/>
    </source>
</evidence>
<comment type="caution">
    <text evidence="3">The sequence shown here is derived from an EMBL/GenBank/DDBJ whole genome shotgun (WGS) entry which is preliminary data.</text>
</comment>
<organism evidence="3 4">
    <name type="scientific">Paenibacillus faecis</name>
    <dbReference type="NCBI Taxonomy" id="862114"/>
    <lineage>
        <taxon>Bacteria</taxon>
        <taxon>Bacillati</taxon>
        <taxon>Bacillota</taxon>
        <taxon>Bacilli</taxon>
        <taxon>Bacillales</taxon>
        <taxon>Paenibacillaceae</taxon>
        <taxon>Paenibacillus</taxon>
    </lineage>
</organism>
<dbReference type="Proteomes" id="UP000325218">
    <property type="component" value="Unassembled WGS sequence"/>
</dbReference>
<evidence type="ECO:0000313" key="3">
    <source>
        <dbReference type="EMBL" id="TYA10903.1"/>
    </source>
</evidence>
<dbReference type="EMBL" id="VSDO01000005">
    <property type="protein sequence ID" value="TYA10903.1"/>
    <property type="molecule type" value="Genomic_DNA"/>
</dbReference>
<evidence type="ECO:0000313" key="4">
    <source>
        <dbReference type="Proteomes" id="UP000325218"/>
    </source>
</evidence>
<dbReference type="Gene3D" id="3.90.25.10">
    <property type="entry name" value="UDP-galactose 4-epimerase, domain 1"/>
    <property type="match status" value="1"/>
</dbReference>
<evidence type="ECO:0000256" key="1">
    <source>
        <dbReference type="ARBA" id="ARBA00007637"/>
    </source>
</evidence>
<dbReference type="Gene3D" id="3.40.50.720">
    <property type="entry name" value="NAD(P)-binding Rossmann-like Domain"/>
    <property type="match status" value="1"/>
</dbReference>
<dbReference type="AlphaFoldDB" id="A0A5D0CLJ2"/>
<feature type="domain" description="NAD-dependent epimerase/dehydratase" evidence="2">
    <location>
        <begin position="46"/>
        <end position="268"/>
    </location>
</feature>
<sequence>MRRRLLRNTGKLTRSPLLSHAKFNPPSYDTYYALIQGRPWELKTAVVTGGAGFIGSHLVNRLIRQSYKVIVIDDLSTGHKQKVPQQAELHIADVRSEMTRETIRKSRPDLLIHLAAQADVRQSVDSPTFDADVNVAGTLNLLEACRETKVKKFIFASTSGVYGDLAKEVLTELDPVKPISFYGLSKWTAEQYIRLYDKFYDIPYTILRFANVYGPGQTIKGEGGVVAIFMDRLKKGLPLPIFGDGEQTRDFIYVQDVAKAIVAAAERGTQDTIHVSTGKKTSLNQLIAYLHELHPEEIEVLYQAAKPGDIRHSCLSNLKARNDLQWKPEYAIKEGLAETYANWAPL</sequence>
<dbReference type="PANTHER" id="PTHR43000">
    <property type="entry name" value="DTDP-D-GLUCOSE 4,6-DEHYDRATASE-RELATED"/>
    <property type="match status" value="1"/>
</dbReference>
<keyword evidence="4" id="KW-1185">Reference proteome</keyword>
<dbReference type="OrthoDB" id="9771073at2"/>
<comment type="similarity">
    <text evidence="1">Belongs to the NAD(P)-dependent epimerase/dehydratase family.</text>
</comment>
<dbReference type="InterPro" id="IPR036291">
    <property type="entry name" value="NAD(P)-bd_dom_sf"/>
</dbReference>
<reference evidence="3 4" key="1">
    <citation type="submission" date="2019-08" db="EMBL/GenBank/DDBJ databases">
        <title>Genome sequencing of Paenibacillus faecis DSM 23593(T).</title>
        <authorList>
            <person name="Kook J.-K."/>
            <person name="Park S.-N."/>
            <person name="Lim Y.K."/>
        </authorList>
    </citation>
    <scope>NUCLEOTIDE SEQUENCE [LARGE SCALE GENOMIC DNA]</scope>
    <source>
        <strain evidence="3 4">DSM 23593</strain>
    </source>
</reference>
<dbReference type="Pfam" id="PF01370">
    <property type="entry name" value="Epimerase"/>
    <property type="match status" value="1"/>
</dbReference>
<accession>A0A5D0CLJ2</accession>
<dbReference type="InterPro" id="IPR001509">
    <property type="entry name" value="Epimerase_deHydtase"/>
</dbReference>